<dbReference type="OrthoDB" id="1879at2759"/>
<reference evidence="3 4" key="1">
    <citation type="submission" date="2016-04" db="EMBL/GenBank/DDBJ databases">
        <title>The genome of Intoshia linei affirms orthonectids as highly simplified spiralians.</title>
        <authorList>
            <person name="Mikhailov K.V."/>
            <person name="Slusarev G.S."/>
            <person name="Nikitin M.A."/>
            <person name="Logacheva M.D."/>
            <person name="Penin A."/>
            <person name="Aleoshin V."/>
            <person name="Panchin Y.V."/>
        </authorList>
    </citation>
    <scope>NUCLEOTIDE SEQUENCE [LARGE SCALE GENOMIC DNA]</scope>
    <source>
        <strain evidence="3">Intl2013</strain>
        <tissue evidence="3">Whole animal</tissue>
    </source>
</reference>
<evidence type="ECO:0000313" key="3">
    <source>
        <dbReference type="EMBL" id="OAF65235.1"/>
    </source>
</evidence>
<dbReference type="Pfam" id="PF16399">
    <property type="entry name" value="Aquarius_N_1st"/>
    <property type="match status" value="1"/>
</dbReference>
<keyword evidence="4" id="KW-1185">Reference proteome</keyword>
<dbReference type="AlphaFoldDB" id="A0A177ATC1"/>
<evidence type="ECO:0000313" key="4">
    <source>
        <dbReference type="Proteomes" id="UP000078046"/>
    </source>
</evidence>
<dbReference type="InterPro" id="IPR048966">
    <property type="entry name" value="Aquarius_b-barrel"/>
</dbReference>
<organism evidence="3 4">
    <name type="scientific">Intoshia linei</name>
    <dbReference type="NCBI Taxonomy" id="1819745"/>
    <lineage>
        <taxon>Eukaryota</taxon>
        <taxon>Metazoa</taxon>
        <taxon>Spiralia</taxon>
        <taxon>Lophotrochozoa</taxon>
        <taxon>Mesozoa</taxon>
        <taxon>Orthonectida</taxon>
        <taxon>Rhopaluridae</taxon>
        <taxon>Intoshia</taxon>
    </lineage>
</organism>
<evidence type="ECO:0000259" key="2">
    <source>
        <dbReference type="Pfam" id="PF21143"/>
    </source>
</evidence>
<protein>
    <submittedName>
        <fullName evidence="3">Uncharacterized protein</fullName>
    </submittedName>
</protein>
<feature type="domain" description="RNA helicase aquarius beta-barrel" evidence="2">
    <location>
        <begin position="505"/>
        <end position="624"/>
    </location>
</feature>
<dbReference type="Pfam" id="PF21143">
    <property type="entry name" value="Aquarius_N_2nd"/>
    <property type="match status" value="1"/>
</dbReference>
<gene>
    <name evidence="3" type="ORF">A3Q56_07042</name>
</gene>
<evidence type="ECO:0000259" key="1">
    <source>
        <dbReference type="Pfam" id="PF16399"/>
    </source>
</evidence>
<sequence>MVLKNQVSEEKDFLKYSKDNWTNRNKFNIDVVKKVYSQYTKTKSSHFLYYLDISRYLDNYLWVNYENYKNCAIMHLSIVLMLNERCKERLNPWKFLKQNENMDQFIQNVMILSLNANKPFSNLHNSDDSDNFLLFNISCFERVLLIKFFINIYNCLEIESIHKVLKDTWSLHTWNVLTDDSRLKLFKFIPKCSKYWKLIKKKEKSMDKSQLKIYTFKYSFLYNHIKLFLHFLYNFDKQNLHYIFRFLEFLIDLSSQLVIRRFFLPILEKSNILVYCKQSQLYKNTDKDSTLFTQLLNILEYYIFFEMDNFTGEPLSKSKLVQIHYEKLYNFQKIGYKHFPMLKKISLKPVCSIDDAEIIRSNVGNLSCNDLNDLCQKLNIFVYFDEKLLQLFNTLIKTDSTQLESDDSDSNTLSTFYTDTIIQKLMRRKYQIDIINAIPLYPTENEIWDMNIVPDNYSDSCLALPKLNLRYLTVTDYLLRNFNLFRLEAIYEIRQDIENVSFRMKPYQSEDGKCHFGGWARMAQPISYMNIIEIAKPKIGEYCPSRVRMDVTITFSNTDIQKEWESLRNHDICFLISYKPVNQSTFNYDRKTPFLDQFQFTAIRGAEVQSMLDENGDIIEDYHKPHKLTGGIRTF</sequence>
<dbReference type="Proteomes" id="UP000078046">
    <property type="component" value="Unassembled WGS sequence"/>
</dbReference>
<proteinExistence type="predicted"/>
<dbReference type="InterPro" id="IPR032174">
    <property type="entry name" value="Aquarius_N"/>
</dbReference>
<accession>A0A177ATC1</accession>
<dbReference type="EMBL" id="LWCA01001384">
    <property type="protein sequence ID" value="OAF65235.1"/>
    <property type="molecule type" value="Genomic_DNA"/>
</dbReference>
<comment type="caution">
    <text evidence="3">The sequence shown here is derived from an EMBL/GenBank/DDBJ whole genome shotgun (WGS) entry which is preliminary data.</text>
</comment>
<name>A0A177ATC1_9BILA</name>
<feature type="non-terminal residue" evidence="3">
    <location>
        <position position="635"/>
    </location>
</feature>
<feature type="domain" description="RNA helicase aquarius N-terminal" evidence="1">
    <location>
        <begin position="15"/>
        <end position="382"/>
    </location>
</feature>